<dbReference type="RefSeq" id="WP_116192300.1">
    <property type="nucleotide sequence ID" value="NZ_QTTN01000052.1"/>
</dbReference>
<name>A0A3D9Q4G4_9BACL</name>
<accession>A0A3D9Q4G4</accession>
<comment type="caution">
    <text evidence="1">The sequence shown here is derived from an EMBL/GenBank/DDBJ whole genome shotgun (WGS) entry which is preliminary data.</text>
</comment>
<dbReference type="PROSITE" id="PS51257">
    <property type="entry name" value="PROKAR_LIPOPROTEIN"/>
    <property type="match status" value="1"/>
</dbReference>
<gene>
    <name evidence="1" type="ORF">A8990_15215</name>
</gene>
<organism evidence="1 2">
    <name type="scientific">Paenibacillus taihuensis</name>
    <dbReference type="NCBI Taxonomy" id="1156355"/>
    <lineage>
        <taxon>Bacteria</taxon>
        <taxon>Bacillati</taxon>
        <taxon>Bacillota</taxon>
        <taxon>Bacilli</taxon>
        <taxon>Bacillales</taxon>
        <taxon>Paenibacillaceae</taxon>
        <taxon>Paenibacillus</taxon>
    </lineage>
</organism>
<reference evidence="1 2" key="1">
    <citation type="submission" date="2018-08" db="EMBL/GenBank/DDBJ databases">
        <title>Genomic Encyclopedia of Type Strains, Phase III (KMG-III): the genomes of soil and plant-associated and newly described type strains.</title>
        <authorList>
            <person name="Whitman W."/>
        </authorList>
    </citation>
    <scope>NUCLEOTIDE SEQUENCE [LARGE SCALE GENOMIC DNA]</scope>
    <source>
        <strain evidence="1 2">CGMCC 1.10966</strain>
    </source>
</reference>
<dbReference type="OrthoDB" id="1797583at2"/>
<proteinExistence type="predicted"/>
<dbReference type="AlphaFoldDB" id="A0A3D9Q4G4"/>
<dbReference type="Proteomes" id="UP000256304">
    <property type="component" value="Unassembled WGS sequence"/>
</dbReference>
<protein>
    <submittedName>
        <fullName evidence="1">Uncharacterized protein DUF4358</fullName>
    </submittedName>
</protein>
<keyword evidence="2" id="KW-1185">Reference proteome</keyword>
<evidence type="ECO:0000313" key="2">
    <source>
        <dbReference type="Proteomes" id="UP000256304"/>
    </source>
</evidence>
<dbReference type="EMBL" id="QTTN01000052">
    <property type="protein sequence ID" value="REE57570.1"/>
    <property type="molecule type" value="Genomic_DNA"/>
</dbReference>
<dbReference type="InterPro" id="IPR025648">
    <property type="entry name" value="DUF4358"/>
</dbReference>
<dbReference type="Pfam" id="PF14270">
    <property type="entry name" value="DUF4358"/>
    <property type="match status" value="1"/>
</dbReference>
<sequence>MKPRRGLLLATMTVGILSGCSDDRGNYDNITVTDINTRIGQSAYFSQMKAGDTKKLQKLYHIDPSVVSDFVLYTAVSNVKADEFAVIKLKHTADVESVMDQIRQRIEAQTVKFQDYRPEEYDLIENHVLKSEGPFIFFAVSKGVDGMESAFDDAGVR</sequence>
<evidence type="ECO:0000313" key="1">
    <source>
        <dbReference type="EMBL" id="REE57570.1"/>
    </source>
</evidence>